<evidence type="ECO:0000313" key="2">
    <source>
        <dbReference type="EMBL" id="VDN17200.1"/>
    </source>
</evidence>
<proteinExistence type="predicted"/>
<evidence type="ECO:0008006" key="4">
    <source>
        <dbReference type="Google" id="ProtNLM"/>
    </source>
</evidence>
<feature type="chain" id="PRO_5018021445" description="Secreted protein" evidence="1">
    <location>
        <begin position="23"/>
        <end position="102"/>
    </location>
</feature>
<accession>A0A3P7LVA5</accession>
<gene>
    <name evidence="2" type="ORF">DILT_LOCUS12864</name>
</gene>
<keyword evidence="3" id="KW-1185">Reference proteome</keyword>
<dbReference type="EMBL" id="UYRU01067965">
    <property type="protein sequence ID" value="VDN17200.1"/>
    <property type="molecule type" value="Genomic_DNA"/>
</dbReference>
<dbReference type="AlphaFoldDB" id="A0A3P7LVA5"/>
<feature type="signal peptide" evidence="1">
    <location>
        <begin position="1"/>
        <end position="22"/>
    </location>
</feature>
<evidence type="ECO:0000256" key="1">
    <source>
        <dbReference type="SAM" id="SignalP"/>
    </source>
</evidence>
<dbReference type="Proteomes" id="UP000281553">
    <property type="component" value="Unassembled WGS sequence"/>
</dbReference>
<evidence type="ECO:0000313" key="3">
    <source>
        <dbReference type="Proteomes" id="UP000281553"/>
    </source>
</evidence>
<name>A0A3P7LVA5_DIBLA</name>
<reference evidence="2 3" key="1">
    <citation type="submission" date="2018-11" db="EMBL/GenBank/DDBJ databases">
        <authorList>
            <consortium name="Pathogen Informatics"/>
        </authorList>
    </citation>
    <scope>NUCLEOTIDE SEQUENCE [LARGE SCALE GENOMIC DNA]</scope>
</reference>
<organism evidence="2 3">
    <name type="scientific">Dibothriocephalus latus</name>
    <name type="common">Fish tapeworm</name>
    <name type="synonym">Diphyllobothrium latum</name>
    <dbReference type="NCBI Taxonomy" id="60516"/>
    <lineage>
        <taxon>Eukaryota</taxon>
        <taxon>Metazoa</taxon>
        <taxon>Spiralia</taxon>
        <taxon>Lophotrochozoa</taxon>
        <taxon>Platyhelminthes</taxon>
        <taxon>Cestoda</taxon>
        <taxon>Eucestoda</taxon>
        <taxon>Diphyllobothriidea</taxon>
        <taxon>Diphyllobothriidae</taxon>
        <taxon>Dibothriocephalus</taxon>
    </lineage>
</organism>
<keyword evidence="1" id="KW-0732">Signal</keyword>
<protein>
    <recommendedName>
        <fullName evidence="4">Secreted protein</fullName>
    </recommendedName>
</protein>
<sequence>MEFNLAVLFLSSLLSFATPCRRRSDRFSCSRGYLTISALHRLCQDKNFPYLSAAAALNASPFAFLDFELFQVFRRSRPPKHSLITSITLRLADMLAVSHRPL</sequence>